<gene>
    <name evidence="1" type="ORF">FHS59_002178</name>
</gene>
<accession>A0A841MGR8</accession>
<dbReference type="AlphaFoldDB" id="A0A841MGR8"/>
<name>A0A841MGR8_9BACT</name>
<dbReference type="RefSeq" id="WP_184495146.1">
    <property type="nucleotide sequence ID" value="NZ_JACIJO010000002.1"/>
</dbReference>
<reference evidence="1 2" key="1">
    <citation type="submission" date="2020-08" db="EMBL/GenBank/DDBJ databases">
        <title>Genomic Encyclopedia of Type Strains, Phase IV (KMG-IV): sequencing the most valuable type-strain genomes for metagenomic binning, comparative biology and taxonomic classification.</title>
        <authorList>
            <person name="Goeker M."/>
        </authorList>
    </citation>
    <scope>NUCLEOTIDE SEQUENCE [LARGE SCALE GENOMIC DNA]</scope>
    <source>
        <strain evidence="1 2">DSM 102044</strain>
    </source>
</reference>
<protein>
    <recommendedName>
        <fullName evidence="3">Lipocalin-like domain-containing protein</fullName>
    </recommendedName>
</protein>
<sequence>MKTRTAFILCLLALCFISCKDKEEMLPLTPLEGTWEYAFYNSDQNFFFIYQYIFDPSGTMEKNILVRESESPTILGYYSHSTGSYELRGEEYKEVVSKQYELALDAYLFYVPKDKLKETSVNASPKQTGKLTFSPNNRSFELLYPCNDTPSSNCLSALTYRRVDN</sequence>
<dbReference type="EMBL" id="JACIJO010000002">
    <property type="protein sequence ID" value="MBB6326550.1"/>
    <property type="molecule type" value="Genomic_DNA"/>
</dbReference>
<organism evidence="1 2">
    <name type="scientific">Algoriphagus iocasae</name>
    <dbReference type="NCBI Taxonomy" id="1836499"/>
    <lineage>
        <taxon>Bacteria</taxon>
        <taxon>Pseudomonadati</taxon>
        <taxon>Bacteroidota</taxon>
        <taxon>Cytophagia</taxon>
        <taxon>Cytophagales</taxon>
        <taxon>Cyclobacteriaceae</taxon>
        <taxon>Algoriphagus</taxon>
    </lineage>
</organism>
<dbReference type="Proteomes" id="UP000588604">
    <property type="component" value="Unassembled WGS sequence"/>
</dbReference>
<evidence type="ECO:0000313" key="1">
    <source>
        <dbReference type="EMBL" id="MBB6326550.1"/>
    </source>
</evidence>
<keyword evidence="2" id="KW-1185">Reference proteome</keyword>
<evidence type="ECO:0000313" key="2">
    <source>
        <dbReference type="Proteomes" id="UP000588604"/>
    </source>
</evidence>
<evidence type="ECO:0008006" key="3">
    <source>
        <dbReference type="Google" id="ProtNLM"/>
    </source>
</evidence>
<proteinExistence type="predicted"/>
<comment type="caution">
    <text evidence="1">The sequence shown here is derived from an EMBL/GenBank/DDBJ whole genome shotgun (WGS) entry which is preliminary data.</text>
</comment>